<evidence type="ECO:0000259" key="2">
    <source>
        <dbReference type="Pfam" id="PF13699"/>
    </source>
</evidence>
<feature type="region of interest" description="Disordered" evidence="1">
    <location>
        <begin position="83"/>
        <end position="107"/>
    </location>
</feature>
<dbReference type="Pfam" id="PF13699">
    <property type="entry name" value="eCIS_core"/>
    <property type="match status" value="1"/>
</dbReference>
<organism evidence="3 4">
    <name type="scientific">Streptomyces flavochromogenes</name>
    <dbReference type="NCBI Taxonomy" id="68199"/>
    <lineage>
        <taxon>Bacteria</taxon>
        <taxon>Bacillati</taxon>
        <taxon>Actinomycetota</taxon>
        <taxon>Actinomycetes</taxon>
        <taxon>Kitasatosporales</taxon>
        <taxon>Streptomycetaceae</taxon>
        <taxon>Streptomyces</taxon>
    </lineage>
</organism>
<dbReference type="InterPro" id="IPR025295">
    <property type="entry name" value="eCIS_core_dom"/>
</dbReference>
<comment type="caution">
    <text evidence="3">The sequence shown here is derived from an EMBL/GenBank/DDBJ whole genome shotgun (WGS) entry which is preliminary data.</text>
</comment>
<dbReference type="EMBL" id="JBIBDZ010000013">
    <property type="protein sequence ID" value="MFF5923297.1"/>
    <property type="molecule type" value="Genomic_DNA"/>
</dbReference>
<gene>
    <name evidence="3" type="ORF">ACFY8C_34015</name>
</gene>
<protein>
    <submittedName>
        <fullName evidence="3">DUF4157 domain-containing protein</fullName>
    </submittedName>
</protein>
<accession>A0ABW6Y0J6</accession>
<evidence type="ECO:0000313" key="3">
    <source>
        <dbReference type="EMBL" id="MFF5923297.1"/>
    </source>
</evidence>
<feature type="region of interest" description="Disordered" evidence="1">
    <location>
        <begin position="137"/>
        <end position="157"/>
    </location>
</feature>
<dbReference type="RefSeq" id="WP_030324501.1">
    <property type="nucleotide sequence ID" value="NZ_JBIBDZ010000013.1"/>
</dbReference>
<dbReference type="Proteomes" id="UP001602370">
    <property type="component" value="Unassembled WGS sequence"/>
</dbReference>
<evidence type="ECO:0000313" key="4">
    <source>
        <dbReference type="Proteomes" id="UP001602370"/>
    </source>
</evidence>
<evidence type="ECO:0000256" key="1">
    <source>
        <dbReference type="SAM" id="MobiDB-lite"/>
    </source>
</evidence>
<name>A0ABW6Y0J6_9ACTN</name>
<sequence>MARTVAHAAASSGTALDPATRTWADSRFGHDFGDIRVHSDPVSTAALGAAAYTTGTSIVFAPGRYAPGTASGRRLLAHELAHVRQQRGSTAPPRSVGSPDAATEREADRVADLAAGSGGPGRPLPEIRYAPAAGTVQLHPEEPCPAPPEWQPESAAPRTIYGPANRLLERIYRATHAGPKEQILVGSDFLYGGNPDYGITLPKDAQDAEFAQDFLGELRGLRRQRAPDIIDFTARTIYEIKTVAYADEGQEQLRDEYRLADALQVKHGGRPWTRVHATWFPPHVLGPLEGSPDCKICTAATEHPVGNEGLILYQVYRRSGEERKRESTPSPEKAKALAALAEGAQKLRRQFDHYSGEHKVQAELIDRPSVSGFAGYWTNQLFNGPVPPQTIWLNAFASLAAVDSSVRTGDVLRATASLVRGRREFLLAQRRYLMWKEGIEPAGRKAKIAIGVLAVAAIAAFVAPQLLTPEKAPQAEQLVVRVAELVAENDARMLATDALLTEAEIAAEAEKEVELLLRVP</sequence>
<reference evidence="3 4" key="1">
    <citation type="submission" date="2024-10" db="EMBL/GenBank/DDBJ databases">
        <title>The Natural Products Discovery Center: Release of the First 8490 Sequenced Strains for Exploring Actinobacteria Biosynthetic Diversity.</title>
        <authorList>
            <person name="Kalkreuter E."/>
            <person name="Kautsar S.A."/>
            <person name="Yang D."/>
            <person name="Bader C.D."/>
            <person name="Teijaro C.N."/>
            <person name="Fluegel L."/>
            <person name="Davis C.M."/>
            <person name="Simpson J.R."/>
            <person name="Lauterbach L."/>
            <person name="Steele A.D."/>
            <person name="Gui C."/>
            <person name="Meng S."/>
            <person name="Li G."/>
            <person name="Viehrig K."/>
            <person name="Ye F."/>
            <person name="Su P."/>
            <person name="Kiefer A.F."/>
            <person name="Nichols A."/>
            <person name="Cepeda A.J."/>
            <person name="Yan W."/>
            <person name="Fan B."/>
            <person name="Jiang Y."/>
            <person name="Adhikari A."/>
            <person name="Zheng C.-J."/>
            <person name="Schuster L."/>
            <person name="Cowan T.M."/>
            <person name="Smanski M.J."/>
            <person name="Chevrette M.G."/>
            <person name="De Carvalho L.P.S."/>
            <person name="Shen B."/>
        </authorList>
    </citation>
    <scope>NUCLEOTIDE SEQUENCE [LARGE SCALE GENOMIC DNA]</scope>
    <source>
        <strain evidence="3 4">NPDC012605</strain>
    </source>
</reference>
<feature type="domain" description="eCIS core" evidence="2">
    <location>
        <begin position="16"/>
        <end position="88"/>
    </location>
</feature>
<proteinExistence type="predicted"/>
<keyword evidence="4" id="KW-1185">Reference proteome</keyword>